<name>A0A0L8MH04_STRVG</name>
<proteinExistence type="predicted"/>
<dbReference type="RefSeq" id="WP_053172567.1">
    <property type="nucleotide sequence ID" value="NZ_LGUV01000245.1"/>
</dbReference>
<dbReference type="InterPro" id="IPR016181">
    <property type="entry name" value="Acyl_CoA_acyltransferase"/>
</dbReference>
<dbReference type="PANTHER" id="PTHR43441">
    <property type="entry name" value="RIBOSOMAL-PROTEIN-SERINE ACETYLTRANSFERASE"/>
    <property type="match status" value="1"/>
</dbReference>
<dbReference type="GO" id="GO:1990189">
    <property type="term" value="F:protein N-terminal-serine acetyltransferase activity"/>
    <property type="evidence" value="ECO:0007669"/>
    <property type="project" value="TreeGrafter"/>
</dbReference>
<dbReference type="AlphaFoldDB" id="A0A0L8MH04"/>
<dbReference type="PROSITE" id="PS51186">
    <property type="entry name" value="GNAT"/>
    <property type="match status" value="1"/>
</dbReference>
<dbReference type="InterPro" id="IPR000182">
    <property type="entry name" value="GNAT_dom"/>
</dbReference>
<comment type="caution">
    <text evidence="2">The sequence shown here is derived from an EMBL/GenBank/DDBJ whole genome shotgun (WGS) entry which is preliminary data.</text>
</comment>
<dbReference type="SUPFAM" id="SSF55729">
    <property type="entry name" value="Acyl-CoA N-acyltransferases (Nat)"/>
    <property type="match status" value="1"/>
</dbReference>
<evidence type="ECO:0000313" key="2">
    <source>
        <dbReference type="EMBL" id="KOG49683.1"/>
    </source>
</evidence>
<organism evidence="2">
    <name type="scientific">Streptomyces virginiae</name>
    <name type="common">Streptomyces cinnamonensis</name>
    <dbReference type="NCBI Taxonomy" id="1961"/>
    <lineage>
        <taxon>Bacteria</taxon>
        <taxon>Bacillati</taxon>
        <taxon>Actinomycetota</taxon>
        <taxon>Actinomycetes</taxon>
        <taxon>Kitasatosporales</taxon>
        <taxon>Streptomycetaceae</taxon>
        <taxon>Streptomyces</taxon>
    </lineage>
</organism>
<dbReference type="InterPro" id="IPR051908">
    <property type="entry name" value="Ribosomal_N-acetyltransferase"/>
</dbReference>
<keyword evidence="2" id="KW-0808">Transferase</keyword>
<dbReference type="EMBL" id="LGUV01000245">
    <property type="protein sequence ID" value="KOG49683.1"/>
    <property type="molecule type" value="Genomic_DNA"/>
</dbReference>
<dbReference type="PATRIC" id="fig|1961.12.peg.4403"/>
<dbReference type="OrthoDB" id="9795188at2"/>
<accession>A0A0L8MH04</accession>
<gene>
    <name evidence="2" type="ORF">ADK75_19410</name>
</gene>
<reference evidence="2" key="1">
    <citation type="submission" date="2015-07" db="EMBL/GenBank/DDBJ databases">
        <title>MeaNS - Measles Nucleotide Surveillance Program.</title>
        <authorList>
            <person name="Tran T."/>
            <person name="Druce J."/>
        </authorList>
    </citation>
    <scope>NUCLEOTIDE SEQUENCE</scope>
    <source>
        <strain evidence="2">NRRL B-1447</strain>
    </source>
</reference>
<dbReference type="GO" id="GO:0008999">
    <property type="term" value="F:protein-N-terminal-alanine acetyltransferase activity"/>
    <property type="evidence" value="ECO:0007669"/>
    <property type="project" value="TreeGrafter"/>
</dbReference>
<feature type="domain" description="N-acetyltransferase" evidence="1">
    <location>
        <begin position="11"/>
        <end position="174"/>
    </location>
</feature>
<dbReference type="Pfam" id="PF13302">
    <property type="entry name" value="Acetyltransf_3"/>
    <property type="match status" value="1"/>
</dbReference>
<dbReference type="PANTHER" id="PTHR43441:SF10">
    <property type="entry name" value="ACETYLTRANSFERASE"/>
    <property type="match status" value="1"/>
</dbReference>
<evidence type="ECO:0000259" key="1">
    <source>
        <dbReference type="PROSITE" id="PS51186"/>
    </source>
</evidence>
<protein>
    <submittedName>
        <fullName evidence="2">Acetyltransferase</fullName>
    </submittedName>
</protein>
<dbReference type="GO" id="GO:0005737">
    <property type="term" value="C:cytoplasm"/>
    <property type="evidence" value="ECO:0007669"/>
    <property type="project" value="TreeGrafter"/>
</dbReference>
<dbReference type="Gene3D" id="3.40.630.30">
    <property type="match status" value="1"/>
</dbReference>
<sequence>MEPTTLSTDRLALRPFAPSDEDEVYAAAQDPDIQRWTVVPSPYTREDAHAFVNGIAPTGWREGTAFPFAVRLGAEGPLVASVGMHVHGAESYEVGYWAVKEHRGRGYVAEAVLAVARWAFTERGVVRLEWRAEVGNAGSRAVAEKAGFRIEGLLRAGIEQRGTSRDCWVGSLLPSDQGLPSRLPYLPAEAPIGRQAAVSQSR</sequence>
<dbReference type="Proteomes" id="UP000037084">
    <property type="component" value="Unassembled WGS sequence"/>
</dbReference>